<feature type="domain" description="Transglutaminase-like" evidence="2">
    <location>
        <begin position="80"/>
        <end position="144"/>
    </location>
</feature>
<evidence type="ECO:0000313" key="3">
    <source>
        <dbReference type="EMBL" id="RHA44312.1"/>
    </source>
</evidence>
<gene>
    <name evidence="3" type="ORF">D1825_01895</name>
</gene>
<organism evidence="3 4">
    <name type="scientific">Cellulomonas rhizosphaerae</name>
    <dbReference type="NCBI Taxonomy" id="2293719"/>
    <lineage>
        <taxon>Bacteria</taxon>
        <taxon>Bacillati</taxon>
        <taxon>Actinomycetota</taxon>
        <taxon>Actinomycetes</taxon>
        <taxon>Micrococcales</taxon>
        <taxon>Cellulomonadaceae</taxon>
        <taxon>Cellulomonas</taxon>
    </lineage>
</organism>
<dbReference type="InterPro" id="IPR038765">
    <property type="entry name" value="Papain-like_cys_pep_sf"/>
</dbReference>
<dbReference type="Proteomes" id="UP000283374">
    <property type="component" value="Unassembled WGS sequence"/>
</dbReference>
<protein>
    <submittedName>
        <fullName evidence="3">Transglutaminase domain-containing protein</fullName>
    </submittedName>
</protein>
<dbReference type="RefSeq" id="WP_118765803.1">
    <property type="nucleotide sequence ID" value="NZ_QWKP01000094.1"/>
</dbReference>
<dbReference type="EMBL" id="QWKP01000094">
    <property type="protein sequence ID" value="RHA44312.1"/>
    <property type="molecule type" value="Genomic_DNA"/>
</dbReference>
<dbReference type="Gene3D" id="3.10.620.30">
    <property type="match status" value="1"/>
</dbReference>
<accession>A0A413RQP1</accession>
<keyword evidence="4" id="KW-1185">Reference proteome</keyword>
<evidence type="ECO:0000313" key="4">
    <source>
        <dbReference type="Proteomes" id="UP000283374"/>
    </source>
</evidence>
<dbReference type="Pfam" id="PF01841">
    <property type="entry name" value="Transglut_core"/>
    <property type="match status" value="1"/>
</dbReference>
<evidence type="ECO:0000256" key="1">
    <source>
        <dbReference type="SAM" id="MobiDB-lite"/>
    </source>
</evidence>
<comment type="caution">
    <text evidence="3">The sequence shown here is derived from an EMBL/GenBank/DDBJ whole genome shotgun (WGS) entry which is preliminary data.</text>
</comment>
<dbReference type="OrthoDB" id="148799at2"/>
<name>A0A413RQP1_9CELL</name>
<feature type="region of interest" description="Disordered" evidence="1">
    <location>
        <begin position="1"/>
        <end position="21"/>
    </location>
</feature>
<reference evidence="3 4" key="1">
    <citation type="submission" date="2018-08" db="EMBL/GenBank/DDBJ databases">
        <title>Cellulomonas rhizosphaerae sp. nov., a novel actinomycete isolated from soil.</title>
        <authorList>
            <person name="Tian Y."/>
        </authorList>
    </citation>
    <scope>NUCLEOTIDE SEQUENCE [LARGE SCALE GENOMIC DNA]</scope>
    <source>
        <strain evidence="3 4">NEAU-TCZ24</strain>
    </source>
</reference>
<dbReference type="SUPFAM" id="SSF54001">
    <property type="entry name" value="Cysteine proteinases"/>
    <property type="match status" value="1"/>
</dbReference>
<dbReference type="AlphaFoldDB" id="A0A413RQP1"/>
<sequence>MDHARYSTHTPFSDPGTHADVLASVEPEPGAIHAAATALVVHYRGQADRVTDAMRDDIDLRWLESMLDTAAGRAPIVAGAPREVGEQVAGCCRDHTLFGVGVLRQHGIPARSRVGFAGYFEPGFHHDHVVVEYWDGSRWVRFDPELGTVGFEFDTRDLPQGPRAPFETAAEVWIAARGGNLDASSYGVDRSLPWLCGEAFVRGYVFLELAHRQGDELLLWDEFGARSAGLPADVAPPGAVPDAEADDLADEIAVLLVQADAGDEDAEAELASRYEADPRLSPRAGLVTLTPYDRVGDVDLATRTTRWR</sequence>
<proteinExistence type="predicted"/>
<evidence type="ECO:0000259" key="2">
    <source>
        <dbReference type="Pfam" id="PF01841"/>
    </source>
</evidence>
<dbReference type="InterPro" id="IPR002931">
    <property type="entry name" value="Transglutaminase-like"/>
</dbReference>